<dbReference type="Pfam" id="PF06985">
    <property type="entry name" value="HET"/>
    <property type="match status" value="1"/>
</dbReference>
<organism evidence="2 3">
    <name type="scientific">Diaporthe helianthi</name>
    <dbReference type="NCBI Taxonomy" id="158607"/>
    <lineage>
        <taxon>Eukaryota</taxon>
        <taxon>Fungi</taxon>
        <taxon>Dikarya</taxon>
        <taxon>Ascomycota</taxon>
        <taxon>Pezizomycotina</taxon>
        <taxon>Sordariomycetes</taxon>
        <taxon>Sordariomycetidae</taxon>
        <taxon>Diaporthales</taxon>
        <taxon>Diaporthaceae</taxon>
        <taxon>Diaporthe</taxon>
    </lineage>
</organism>
<dbReference type="OrthoDB" id="2157530at2759"/>
<proteinExistence type="predicted"/>
<name>A0A2P5I064_DIAHE</name>
<evidence type="ECO:0000313" key="2">
    <source>
        <dbReference type="EMBL" id="POS75915.1"/>
    </source>
</evidence>
<dbReference type="InParanoid" id="A0A2P5I064"/>
<accession>A0A2P5I064</accession>
<evidence type="ECO:0000259" key="1">
    <source>
        <dbReference type="Pfam" id="PF06985"/>
    </source>
</evidence>
<feature type="domain" description="Heterokaryon incompatibility" evidence="1">
    <location>
        <begin position="42"/>
        <end position="124"/>
    </location>
</feature>
<keyword evidence="3" id="KW-1185">Reference proteome</keyword>
<dbReference type="STRING" id="158607.A0A2P5I064"/>
<dbReference type="InterPro" id="IPR010730">
    <property type="entry name" value="HET"/>
</dbReference>
<evidence type="ECO:0000313" key="3">
    <source>
        <dbReference type="Proteomes" id="UP000094444"/>
    </source>
</evidence>
<sequence>MFRYRLPTTSIRLLEFPGYTDHNEPLQATIRVVDLDESTFPYVALSYTWGTPNFSQDLLLDRNDVFGITPTLAAALRRFRHSSALRWIWIDAICINQQDKVEKTVQIPLMGKIYRGASRVVIKCLVVGQNACSYQEDYTEDSLVAAMSHLGRLPWFSRRWIIQELALNPNAVLCCGQTELPWPHLAPAFQMINEMKTMTDLKTIQLLWDLWQDAAMPVGTRNNNLGHVVLGKRDMAALMKSCSAFECLEGHDRIAALIGLSTDARTSVTVNYADTVEQTFISFAEDLARNGHMAWLIYQSLQRKKDPSLQGQTLPSWEPDWRAAIAICDQNSKLDTEVYIKSPCDIQMYYSASPSLHLLTAKSSTWVEKLEAADPDNPVSFNHPALLQVVWKSVLFSKEADLAERLALIILDLWPWIVAHSVEDNAPNPCFRACLSFI</sequence>
<dbReference type="InterPro" id="IPR052895">
    <property type="entry name" value="HetReg/Transcr_Mod"/>
</dbReference>
<dbReference type="AlphaFoldDB" id="A0A2P5I064"/>
<dbReference type="PANTHER" id="PTHR24148:SF80">
    <property type="entry name" value="HETEROKARYON INCOMPATIBILITY DOMAIN-CONTAINING PROTEIN"/>
    <property type="match status" value="1"/>
</dbReference>
<reference evidence="2" key="1">
    <citation type="submission" date="2017-09" db="EMBL/GenBank/DDBJ databases">
        <title>Polyketide synthases of a Diaporthe helianthi virulent isolate.</title>
        <authorList>
            <person name="Baroncelli R."/>
        </authorList>
    </citation>
    <scope>NUCLEOTIDE SEQUENCE [LARGE SCALE GENOMIC DNA]</scope>
    <source>
        <strain evidence="2">7/96</strain>
    </source>
</reference>
<dbReference type="Proteomes" id="UP000094444">
    <property type="component" value="Unassembled WGS sequence"/>
</dbReference>
<dbReference type="EMBL" id="MAVT02000427">
    <property type="protein sequence ID" value="POS75915.1"/>
    <property type="molecule type" value="Genomic_DNA"/>
</dbReference>
<comment type="caution">
    <text evidence="2">The sequence shown here is derived from an EMBL/GenBank/DDBJ whole genome shotgun (WGS) entry which is preliminary data.</text>
</comment>
<gene>
    <name evidence="2" type="ORF">DHEL01_v205682</name>
</gene>
<protein>
    <recommendedName>
        <fullName evidence="1">Heterokaryon incompatibility domain-containing protein</fullName>
    </recommendedName>
</protein>
<dbReference type="PANTHER" id="PTHR24148">
    <property type="entry name" value="ANKYRIN REPEAT DOMAIN-CONTAINING PROTEIN 39 HOMOLOG-RELATED"/>
    <property type="match status" value="1"/>
</dbReference>